<dbReference type="InterPro" id="IPR003854">
    <property type="entry name" value="GASA"/>
</dbReference>
<feature type="chain" id="PRO_5044724696" description="Gibberellin-regulated protein 14" evidence="3">
    <location>
        <begin position="23"/>
        <end position="168"/>
    </location>
</feature>
<evidence type="ECO:0000256" key="3">
    <source>
        <dbReference type="SAM" id="SignalP"/>
    </source>
</evidence>
<dbReference type="PANTHER" id="PTHR23201">
    <property type="entry name" value="EXTENSIN, PROLINE-RICH PROTEIN"/>
    <property type="match status" value="1"/>
</dbReference>
<organism evidence="4 6">
    <name type="scientific">Castilleja foliolosa</name>
    <dbReference type="NCBI Taxonomy" id="1961234"/>
    <lineage>
        <taxon>Eukaryota</taxon>
        <taxon>Viridiplantae</taxon>
        <taxon>Streptophyta</taxon>
        <taxon>Embryophyta</taxon>
        <taxon>Tracheophyta</taxon>
        <taxon>Spermatophyta</taxon>
        <taxon>Magnoliopsida</taxon>
        <taxon>eudicotyledons</taxon>
        <taxon>Gunneridae</taxon>
        <taxon>Pentapetalae</taxon>
        <taxon>asterids</taxon>
        <taxon>lamiids</taxon>
        <taxon>Lamiales</taxon>
        <taxon>Orobanchaceae</taxon>
        <taxon>Pedicularideae</taxon>
        <taxon>Castillejinae</taxon>
        <taxon>Castilleja</taxon>
    </lineage>
</organism>
<comment type="similarity">
    <text evidence="1">Belongs to the GASA family.</text>
</comment>
<reference evidence="6" key="1">
    <citation type="journal article" date="2024" name="IScience">
        <title>Strigolactones Initiate the Formation of Haustorium-like Structures in Castilleja.</title>
        <authorList>
            <person name="Buerger M."/>
            <person name="Peterson D."/>
            <person name="Chory J."/>
        </authorList>
    </citation>
    <scope>NUCLEOTIDE SEQUENCE [LARGE SCALE GENOMIC DNA]</scope>
</reference>
<keyword evidence="3" id="KW-0732">Signal</keyword>
<reference evidence="4" key="2">
    <citation type="submission" date="2024-11" db="EMBL/GenBank/DDBJ databases">
        <authorList>
            <person name="Burger M."/>
            <person name="Chory J."/>
        </authorList>
    </citation>
    <scope>NUCLEOTIDE SEQUENCE</scope>
    <source>
        <strain evidence="4">Tecolote</strain>
        <tissue evidence="4">Flower</tissue>
    </source>
</reference>
<name>A0ABD3DGZ5_9LAMI</name>
<evidence type="ECO:0000256" key="2">
    <source>
        <dbReference type="SAM" id="MobiDB-lite"/>
    </source>
</evidence>
<feature type="signal peptide" evidence="3">
    <location>
        <begin position="1"/>
        <end position="22"/>
    </location>
</feature>
<evidence type="ECO:0000313" key="5">
    <source>
        <dbReference type="EMBL" id="KAL3643945.1"/>
    </source>
</evidence>
<evidence type="ECO:0000313" key="6">
    <source>
        <dbReference type="Proteomes" id="UP001632038"/>
    </source>
</evidence>
<keyword evidence="6" id="KW-1185">Reference proteome</keyword>
<gene>
    <name evidence="5" type="ORF">CASFOL_011877</name>
    <name evidence="4" type="ORF">CASFOL_015103</name>
</gene>
<evidence type="ECO:0008006" key="7">
    <source>
        <dbReference type="Google" id="ProtNLM"/>
    </source>
</evidence>
<dbReference type="AlphaFoldDB" id="A0ABD3DGZ5"/>
<dbReference type="EMBL" id="JAVIJP010000017">
    <property type="protein sequence ID" value="KAL3640135.1"/>
    <property type="molecule type" value="Genomic_DNA"/>
</dbReference>
<sequence>MASKTLLIVLACFLLVNTKVSSAKEEETLSEGTKRDIYEYNLKRIPPDTPKLMVLAKPLPPAPPPPSPIVKTPPPPPPPPAVIKAPPPPVPVQPPPPPAVKPPRNRQECIPLCNVRCKKHSRPNICTRACLTCCERCKCVPPGQYGNTQKCGKCYSTMTTRGGKLKCP</sequence>
<feature type="region of interest" description="Disordered" evidence="2">
    <location>
        <begin position="56"/>
        <end position="101"/>
    </location>
</feature>
<accession>A0ABD3DGZ5</accession>
<dbReference type="Pfam" id="PF02704">
    <property type="entry name" value="GASA"/>
    <property type="match status" value="1"/>
</dbReference>
<evidence type="ECO:0000313" key="4">
    <source>
        <dbReference type="EMBL" id="KAL3640135.1"/>
    </source>
</evidence>
<dbReference type="EMBL" id="JAVIJP010000015">
    <property type="protein sequence ID" value="KAL3643945.1"/>
    <property type="molecule type" value="Genomic_DNA"/>
</dbReference>
<dbReference type="Proteomes" id="UP001632038">
    <property type="component" value="Unassembled WGS sequence"/>
</dbReference>
<dbReference type="PANTHER" id="PTHR23201:SF53">
    <property type="entry name" value="GIBBERELLIN-REGULATED PROTEIN 14"/>
    <property type="match status" value="1"/>
</dbReference>
<evidence type="ECO:0000256" key="1">
    <source>
        <dbReference type="ARBA" id="ARBA00010582"/>
    </source>
</evidence>
<feature type="compositionally biased region" description="Pro residues" evidence="2">
    <location>
        <begin position="58"/>
        <end position="101"/>
    </location>
</feature>
<proteinExistence type="inferred from homology"/>
<protein>
    <recommendedName>
        <fullName evidence="7">Gibberellin-regulated protein 14</fullName>
    </recommendedName>
</protein>
<comment type="caution">
    <text evidence="4">The sequence shown here is derived from an EMBL/GenBank/DDBJ whole genome shotgun (WGS) entry which is preliminary data.</text>
</comment>